<comment type="caution">
    <text evidence="1">The sequence shown here is derived from an EMBL/GenBank/DDBJ whole genome shotgun (WGS) entry which is preliminary data.</text>
</comment>
<evidence type="ECO:0000313" key="1">
    <source>
        <dbReference type="EMBL" id="PZG16622.1"/>
    </source>
</evidence>
<gene>
    <name evidence="1" type="ORF">C1J01_20345</name>
</gene>
<reference evidence="1 2" key="1">
    <citation type="submission" date="2018-01" db="EMBL/GenBank/DDBJ databases">
        <title>Draft genome sequence of Nonomuraea sp. KC333.</title>
        <authorList>
            <person name="Sahin N."/>
            <person name="Saygin H."/>
            <person name="Ay H."/>
        </authorList>
    </citation>
    <scope>NUCLEOTIDE SEQUENCE [LARGE SCALE GENOMIC DNA]</scope>
    <source>
        <strain evidence="1 2">KC333</strain>
    </source>
</reference>
<dbReference type="AlphaFoldDB" id="A0A2W2DY04"/>
<sequence>MVSRLKIMELMNHDLIFHQPDLVPPSDDDVAEAVTYFATATRTGKQWAATAELPGGRIVQSQGTSWADVKRNVCQLIFDALRDEPEVIGVHVAPADSEAKAALAAVVEARQARVLAEQAERDAVRHAARLLTAQGWTTRDVGSAMRLSHQRISQILKESSV</sequence>
<dbReference type="Proteomes" id="UP000249304">
    <property type="component" value="Unassembled WGS sequence"/>
</dbReference>
<proteinExistence type="predicted"/>
<organism evidence="1 2">
    <name type="scientific">Nonomuraea aridisoli</name>
    <dbReference type="NCBI Taxonomy" id="2070368"/>
    <lineage>
        <taxon>Bacteria</taxon>
        <taxon>Bacillati</taxon>
        <taxon>Actinomycetota</taxon>
        <taxon>Actinomycetes</taxon>
        <taxon>Streptosporangiales</taxon>
        <taxon>Streptosporangiaceae</taxon>
        <taxon>Nonomuraea</taxon>
    </lineage>
</organism>
<dbReference type="EMBL" id="POUD01000081">
    <property type="protein sequence ID" value="PZG16622.1"/>
    <property type="molecule type" value="Genomic_DNA"/>
</dbReference>
<evidence type="ECO:0000313" key="2">
    <source>
        <dbReference type="Proteomes" id="UP000249304"/>
    </source>
</evidence>
<name>A0A2W2DY04_9ACTN</name>
<protein>
    <submittedName>
        <fullName evidence="1">Uncharacterized protein</fullName>
    </submittedName>
</protein>
<keyword evidence="2" id="KW-1185">Reference proteome</keyword>
<accession>A0A2W2DY04</accession>